<dbReference type="InterPro" id="IPR036724">
    <property type="entry name" value="Cobalamin-bd_sf"/>
</dbReference>
<protein>
    <submittedName>
        <fullName evidence="8">Protein meaA</fullName>
    </submittedName>
</protein>
<keyword evidence="4" id="KW-0479">Metal-binding</keyword>
<keyword evidence="6" id="KW-0170">Cobalt</keyword>
<dbReference type="InterPro" id="IPR006159">
    <property type="entry name" value="Acid_CoA_mut_C"/>
</dbReference>
<comment type="caution">
    <text evidence="8">The sequence shown here is derived from an EMBL/GenBank/DDBJ whole genome shotgun (WGS) entry which is preliminary data.</text>
</comment>
<keyword evidence="3" id="KW-0846">Cobalamin</keyword>
<name>A0ABS9NTF8_9RHOB</name>
<dbReference type="Pfam" id="PF02310">
    <property type="entry name" value="B12-binding"/>
    <property type="match status" value="1"/>
</dbReference>
<dbReference type="Pfam" id="PF01642">
    <property type="entry name" value="MM_CoA_mutase"/>
    <property type="match status" value="1"/>
</dbReference>
<dbReference type="SUPFAM" id="SSF51703">
    <property type="entry name" value="Cobalamin (vitamin B12)-dependent enzymes"/>
    <property type="match status" value="1"/>
</dbReference>
<dbReference type="Gene3D" id="3.40.50.280">
    <property type="entry name" value="Cobalamin-binding domain"/>
    <property type="match status" value="1"/>
</dbReference>
<dbReference type="EMBL" id="JAKOEM010000002">
    <property type="protein sequence ID" value="MCG6557497.1"/>
    <property type="molecule type" value="Genomic_DNA"/>
</dbReference>
<dbReference type="InterPro" id="IPR006099">
    <property type="entry name" value="MeMalonylCoA_mutase_a/b_cat"/>
</dbReference>
<sequence>MSQMQKDRQTANSDRKADRPWLIRTYAGHSTAKASNTLYRNNLSKGQTGLSVAFDLPTQTGYDSDHVLARGEVGKVGVPICHLGDMRVLFDQIPLEQMNTSMTINATAPWLLALYIAVAEEQGADVSKLQGTVQNDLIKEYLSRGTYVCPPKPSLKMIADVAEYCYTNVPKWNPMNVCSYHLQEAGATPEQELAYALATAIAVLDELKPRVPAEDFPALCGRISFFVNAGIRFVTEMCKMRAFVDLWDEILESRYGVNDPKFRRFRYGVQVNSLGLTEQQPENNVYRILIEMLAVTLSKKARARAVQLPAWNEALGLPRPWDQQWSMRMQQILAYETDLLEYGDLFDGNPVVDAKVEELKAGARAELANLDSMGGAVASIEYMKSRLVDSNAERLNRIERNETVVVGVNRWTEGEPSPLQTEDGGIMVVDPAVEQEQIARLDSWRAERDDAAVAAALEALRAAARSGANVMEPSIAAARAGVTTGEWAEEMRKAYGTYRGPTGVSGSVSNKTEGLEDLRAAVDAVSDRLGRRLKFLVGKPGLDGHSNGAEQIAFRARDCGMDISYDGIRLTPEELVTSALEQQAHVVGLSILSGSHLPLVEEVMDRMRLAGLAHIPVIVGGIIPDEDAQKLRAMGVSKVYTPKDFELNGIMGDIVTLVRDTEIAAE</sequence>
<feature type="domain" description="B12-binding" evidence="7">
    <location>
        <begin position="532"/>
        <end position="661"/>
    </location>
</feature>
<dbReference type="NCBIfam" id="TIGR00641">
    <property type="entry name" value="acid_CoA_mut_N"/>
    <property type="match status" value="1"/>
</dbReference>
<comment type="similarity">
    <text evidence="2">Belongs to the methylmalonyl-CoA mutase family.</text>
</comment>
<dbReference type="SUPFAM" id="SSF52242">
    <property type="entry name" value="Cobalamin (vitamin B12)-binding domain"/>
    <property type="match status" value="1"/>
</dbReference>
<dbReference type="InterPro" id="IPR006158">
    <property type="entry name" value="Cobalamin-bd"/>
</dbReference>
<dbReference type="PANTHER" id="PTHR48101">
    <property type="entry name" value="METHYLMALONYL-COA MUTASE, MITOCHONDRIAL-RELATED"/>
    <property type="match status" value="1"/>
</dbReference>
<keyword evidence="9" id="KW-1185">Reference proteome</keyword>
<evidence type="ECO:0000313" key="8">
    <source>
        <dbReference type="EMBL" id="MCG6557497.1"/>
    </source>
</evidence>
<evidence type="ECO:0000256" key="6">
    <source>
        <dbReference type="ARBA" id="ARBA00023285"/>
    </source>
</evidence>
<keyword evidence="5" id="KW-0413">Isomerase</keyword>
<dbReference type="Gene3D" id="3.20.20.240">
    <property type="entry name" value="Methylmalonyl-CoA mutase"/>
    <property type="match status" value="1"/>
</dbReference>
<comment type="cofactor">
    <cofactor evidence="1">
        <name>adenosylcob(III)alamin</name>
        <dbReference type="ChEBI" id="CHEBI:18408"/>
    </cofactor>
</comment>
<dbReference type="InterPro" id="IPR006098">
    <property type="entry name" value="MMCoA_mutase_a_cat"/>
</dbReference>
<dbReference type="Proteomes" id="UP001165279">
    <property type="component" value="Unassembled WGS sequence"/>
</dbReference>
<evidence type="ECO:0000256" key="1">
    <source>
        <dbReference type="ARBA" id="ARBA00001922"/>
    </source>
</evidence>
<dbReference type="RefSeq" id="WP_234137262.1">
    <property type="nucleotide sequence ID" value="NZ_JAKOEM010000002.1"/>
</dbReference>
<dbReference type="PROSITE" id="PS51332">
    <property type="entry name" value="B12_BINDING"/>
    <property type="match status" value="1"/>
</dbReference>
<dbReference type="CDD" id="cd02071">
    <property type="entry name" value="MM_CoA_mut_B12_BD"/>
    <property type="match status" value="1"/>
</dbReference>
<gene>
    <name evidence="8" type="ORF">MB818_04765</name>
</gene>
<accession>A0ABS9NTF8</accession>
<evidence type="ECO:0000256" key="5">
    <source>
        <dbReference type="ARBA" id="ARBA00023235"/>
    </source>
</evidence>
<organism evidence="8 9">
    <name type="scientific">Ruegeria alba</name>
    <dbReference type="NCBI Taxonomy" id="2916756"/>
    <lineage>
        <taxon>Bacteria</taxon>
        <taxon>Pseudomonadati</taxon>
        <taxon>Pseudomonadota</taxon>
        <taxon>Alphaproteobacteria</taxon>
        <taxon>Rhodobacterales</taxon>
        <taxon>Roseobacteraceae</taxon>
        <taxon>Ruegeria</taxon>
    </lineage>
</organism>
<dbReference type="InterPro" id="IPR016176">
    <property type="entry name" value="Cbl-dep_enz_cat"/>
</dbReference>
<dbReference type="NCBIfam" id="TIGR00640">
    <property type="entry name" value="acid_CoA_mut_C"/>
    <property type="match status" value="1"/>
</dbReference>
<proteinExistence type="inferred from homology"/>
<evidence type="ECO:0000313" key="9">
    <source>
        <dbReference type="Proteomes" id="UP001165279"/>
    </source>
</evidence>
<evidence type="ECO:0000256" key="2">
    <source>
        <dbReference type="ARBA" id="ARBA00008465"/>
    </source>
</evidence>
<dbReference type="PANTHER" id="PTHR48101:SF3">
    <property type="entry name" value="COENZYME B12-DEPENDENT MUTASE"/>
    <property type="match status" value="1"/>
</dbReference>
<evidence type="ECO:0000256" key="3">
    <source>
        <dbReference type="ARBA" id="ARBA00022628"/>
    </source>
</evidence>
<reference evidence="8" key="1">
    <citation type="submission" date="2022-02" db="EMBL/GenBank/DDBJ databases">
        <title>The genome sequence of Ruegeria sp. 1NDH52C.</title>
        <authorList>
            <person name="Du J."/>
        </authorList>
    </citation>
    <scope>NUCLEOTIDE SEQUENCE</scope>
    <source>
        <strain evidence="8">1NDH52C</strain>
    </source>
</reference>
<evidence type="ECO:0000256" key="4">
    <source>
        <dbReference type="ARBA" id="ARBA00022723"/>
    </source>
</evidence>
<evidence type="ECO:0000259" key="7">
    <source>
        <dbReference type="PROSITE" id="PS51332"/>
    </source>
</evidence>